<feature type="compositionally biased region" description="Basic and acidic residues" evidence="5">
    <location>
        <begin position="111"/>
        <end position="122"/>
    </location>
</feature>
<feature type="compositionally biased region" description="Polar residues" evidence="5">
    <location>
        <begin position="59"/>
        <end position="74"/>
    </location>
</feature>
<dbReference type="SMART" id="SM00355">
    <property type="entry name" value="ZnF_C2H2"/>
    <property type="match status" value="5"/>
</dbReference>
<sequence length="1148" mass="128147">MSSIKKGKRGTARKASTMQRRDSVATSRKKEVSSLKNAEQIHVMKKHISSKKSVLIIPNNVSAEDQSGPSTSHAISDASAEEDTDNTPRVQSSEADGGSKSRKSKRGRPNKYIELDNGEIVKKTSVVSKQPEKASKKSSSMKRLGKEVNSKDAKESVRRTSRASAGKNQKYTEFSHGDNSDSEAEQTSDCEQSLTGDTDNDVTAPVSPAPKKRKKGPARRTNKDEDYKTGENSTPRIRVKKSGLFKNDVNDQSNNQDPSLLNEIICGACNTKMTKNMYLNHRLEVHHGLTWIEGEEDPIDYYNTTILYQNKLGLLVKEAFSKFGKGTHPKKLTLPCQVCGRVIASYMGYVSHFTFCGVSDEEREKRMFHCPICKKSVTPSGRYFHESKHKENDGVGHSNSVESERTIESTPKRAAAVKARGYLQNLEKDDGPMTTTENDGPSAEFSVIKIESRRGITWKRKSWAKDLMSLGSIKCCYIGCDHASTDVAEYEKHVVDECPHKSTLYVCSQCNLKFQSEELVLAHYKQTHKSVVEVLEEQEEDVIEETEDFEDFKFCPDKLTPSSNKKKVRGAQDSLEPVNGLSIHHGLILKCFSLQRSCRGVAPFNATVKWTMQFIKANHSTELLFPKLFDQSDFCTLKDPEEYLPLAKTSVLFSTASTMKPKVNKAFVESSEWRSLNCLSGEVEDNIPVFFAGGPILSLAWCPTPQTYPESKQYLAVSCHRSMDSKLGFQEILPQNSLIQIWSLDLLKNETETVTAPTLLMTLGHEWGAVRQLEWCPSGCWDIETNKLGLLAAACADGTVRIIPITSTIPEQPHLKAKASLTLVPHTNPERLNQCISVHWYRGKGHQVLAGGFADGLVCFWNVTSESPLLKIAGNKLLPYLNFYAHQGPVISVKIYPHMKPKFVVTAGIQDKNLIFWNLDERGGNAVIQHNTKRGRFTSLDWMLCWPTPIASYEEQTFATQALTPRNFMGNTALLPQNSSGSDLTKSDWLNCVAHCTGAGEVSLFLCNQMVFGIDNVKPVKERRAMLTRTMVTAFDLHQREGTSFTCDNPSDSFISNYEEASKRGLVFCDSLLDIDKKWPPGSEAAQLTEKMDPCCSANYPLSSISRLAWNSNISSFGWIAIGYQCGLVRLLNIKAKTTEKLLQNYHL</sequence>
<proteinExistence type="predicted"/>
<comment type="subcellular location">
    <subcellularLocation>
        <location evidence="1">Nucleus</location>
    </subcellularLocation>
</comment>
<dbReference type="PROSITE" id="PS50157">
    <property type="entry name" value="ZINC_FINGER_C2H2_2"/>
    <property type="match status" value="1"/>
</dbReference>
<keyword evidence="8" id="KW-1185">Reference proteome</keyword>
<accession>A0A8S1C6H5</accession>
<feature type="region of interest" description="Disordered" evidence="5">
    <location>
        <begin position="1"/>
        <end position="256"/>
    </location>
</feature>
<dbReference type="GO" id="GO:0006383">
    <property type="term" value="P:transcription by RNA polymerase III"/>
    <property type="evidence" value="ECO:0007669"/>
    <property type="project" value="TreeGrafter"/>
</dbReference>
<dbReference type="GO" id="GO:0005634">
    <property type="term" value="C:nucleus"/>
    <property type="evidence" value="ECO:0007669"/>
    <property type="project" value="UniProtKB-SubCell"/>
</dbReference>
<dbReference type="PANTHER" id="PTHR15052:SF2">
    <property type="entry name" value="GENERAL TRANSCRIPTION FACTOR 3C POLYPEPTIDE 2"/>
    <property type="match status" value="1"/>
</dbReference>
<dbReference type="Proteomes" id="UP000494165">
    <property type="component" value="Unassembled WGS sequence"/>
</dbReference>
<evidence type="ECO:0000313" key="7">
    <source>
        <dbReference type="EMBL" id="CAB3364340.1"/>
    </source>
</evidence>
<feature type="compositionally biased region" description="Basic and acidic residues" evidence="5">
    <location>
        <begin position="144"/>
        <end position="158"/>
    </location>
</feature>
<dbReference type="GO" id="GO:0000127">
    <property type="term" value="C:transcription factor TFIIIC complex"/>
    <property type="evidence" value="ECO:0007669"/>
    <property type="project" value="TreeGrafter"/>
</dbReference>
<dbReference type="SMART" id="SM00320">
    <property type="entry name" value="WD40"/>
    <property type="match status" value="3"/>
</dbReference>
<feature type="compositionally biased region" description="Basic residues" evidence="5">
    <location>
        <begin position="1"/>
        <end position="12"/>
    </location>
</feature>
<evidence type="ECO:0000259" key="6">
    <source>
        <dbReference type="PROSITE" id="PS50157"/>
    </source>
</evidence>
<feature type="compositionally biased region" description="Basic and acidic residues" evidence="5">
    <location>
        <begin position="385"/>
        <end position="394"/>
    </location>
</feature>
<keyword evidence="2" id="KW-0804">Transcription</keyword>
<organism evidence="7 8">
    <name type="scientific">Cloeon dipterum</name>
    <dbReference type="NCBI Taxonomy" id="197152"/>
    <lineage>
        <taxon>Eukaryota</taxon>
        <taxon>Metazoa</taxon>
        <taxon>Ecdysozoa</taxon>
        <taxon>Arthropoda</taxon>
        <taxon>Hexapoda</taxon>
        <taxon>Insecta</taxon>
        <taxon>Pterygota</taxon>
        <taxon>Palaeoptera</taxon>
        <taxon>Ephemeroptera</taxon>
        <taxon>Pisciforma</taxon>
        <taxon>Baetidae</taxon>
        <taxon>Cloeon</taxon>
    </lineage>
</organism>
<dbReference type="EMBL" id="CADEPI010000015">
    <property type="protein sequence ID" value="CAB3364340.1"/>
    <property type="molecule type" value="Genomic_DNA"/>
</dbReference>
<evidence type="ECO:0000256" key="3">
    <source>
        <dbReference type="ARBA" id="ARBA00023242"/>
    </source>
</evidence>
<keyword evidence="4" id="KW-0862">Zinc</keyword>
<feature type="compositionally biased region" description="Polar residues" evidence="5">
    <location>
        <begin position="162"/>
        <end position="172"/>
    </location>
</feature>
<dbReference type="InterPro" id="IPR001680">
    <property type="entry name" value="WD40_rpt"/>
</dbReference>
<dbReference type="SUPFAM" id="SSF50978">
    <property type="entry name" value="WD40 repeat-like"/>
    <property type="match status" value="1"/>
</dbReference>
<dbReference type="PROSITE" id="PS00028">
    <property type="entry name" value="ZINC_FINGER_C2H2_1"/>
    <property type="match status" value="1"/>
</dbReference>
<keyword evidence="3" id="KW-0539">Nucleus</keyword>
<comment type="caution">
    <text evidence="7">The sequence shown here is derived from an EMBL/GenBank/DDBJ whole genome shotgun (WGS) entry which is preliminary data.</text>
</comment>
<evidence type="ECO:0000256" key="1">
    <source>
        <dbReference type="ARBA" id="ARBA00004123"/>
    </source>
</evidence>
<dbReference type="Pfam" id="PF00400">
    <property type="entry name" value="WD40"/>
    <property type="match status" value="1"/>
</dbReference>
<feature type="compositionally biased region" description="Basic and acidic residues" evidence="5">
    <location>
        <begin position="19"/>
        <end position="33"/>
    </location>
</feature>
<feature type="compositionally biased region" description="Basic residues" evidence="5">
    <location>
        <begin position="210"/>
        <end position="220"/>
    </location>
</feature>
<dbReference type="InterPro" id="IPR015943">
    <property type="entry name" value="WD40/YVTN_repeat-like_dom_sf"/>
</dbReference>
<evidence type="ECO:0000256" key="4">
    <source>
        <dbReference type="PROSITE-ProRule" id="PRU00042"/>
    </source>
</evidence>
<evidence type="ECO:0000256" key="2">
    <source>
        <dbReference type="ARBA" id="ARBA00023163"/>
    </source>
</evidence>
<dbReference type="InterPro" id="IPR052416">
    <property type="entry name" value="GTF3C_component"/>
</dbReference>
<gene>
    <name evidence="7" type="ORF">CLODIP_2_CD14499</name>
</gene>
<dbReference type="GO" id="GO:0008270">
    <property type="term" value="F:zinc ion binding"/>
    <property type="evidence" value="ECO:0007669"/>
    <property type="project" value="UniProtKB-KW"/>
</dbReference>
<feature type="domain" description="C2H2-type" evidence="6">
    <location>
        <begin position="505"/>
        <end position="533"/>
    </location>
</feature>
<dbReference type="PANTHER" id="PTHR15052">
    <property type="entry name" value="RNA POLYMERASE III TRANSCRIPTION INITIATION FACTOR COMPLEX SUBUNIT"/>
    <property type="match status" value="1"/>
</dbReference>
<reference evidence="7 8" key="1">
    <citation type="submission" date="2020-04" db="EMBL/GenBank/DDBJ databases">
        <authorList>
            <person name="Alioto T."/>
            <person name="Alioto T."/>
            <person name="Gomez Garrido J."/>
        </authorList>
    </citation>
    <scope>NUCLEOTIDE SEQUENCE [LARGE SCALE GENOMIC DNA]</scope>
</reference>
<dbReference type="OrthoDB" id="4703at2759"/>
<dbReference type="InterPro" id="IPR013087">
    <property type="entry name" value="Znf_C2H2_type"/>
</dbReference>
<name>A0A8S1C6H5_9INSE</name>
<keyword evidence="4" id="KW-0863">Zinc-finger</keyword>
<evidence type="ECO:0000256" key="5">
    <source>
        <dbReference type="SAM" id="MobiDB-lite"/>
    </source>
</evidence>
<dbReference type="InterPro" id="IPR036322">
    <property type="entry name" value="WD40_repeat_dom_sf"/>
</dbReference>
<keyword evidence="4" id="KW-0479">Metal-binding</keyword>
<dbReference type="AlphaFoldDB" id="A0A8S1C6H5"/>
<evidence type="ECO:0000313" key="8">
    <source>
        <dbReference type="Proteomes" id="UP000494165"/>
    </source>
</evidence>
<protein>
    <recommendedName>
        <fullName evidence="6">C2H2-type domain-containing protein</fullName>
    </recommendedName>
</protein>
<feature type="region of interest" description="Disordered" evidence="5">
    <location>
        <begin position="385"/>
        <end position="410"/>
    </location>
</feature>
<dbReference type="Gene3D" id="2.130.10.10">
    <property type="entry name" value="YVTN repeat-like/Quinoprotein amine dehydrogenase"/>
    <property type="match status" value="2"/>
</dbReference>
<feature type="compositionally biased region" description="Basic residues" evidence="5">
    <location>
        <begin position="100"/>
        <end position="109"/>
    </location>
</feature>